<dbReference type="Gene3D" id="1.10.12.10">
    <property type="entry name" value="Lyase 2-enoyl-coa Hydratase, Chain A, domain 2"/>
    <property type="match status" value="1"/>
</dbReference>
<dbReference type="PANTHER" id="PTHR11941:SF54">
    <property type="entry name" value="ENOYL-COA HYDRATASE, MITOCHONDRIAL"/>
    <property type="match status" value="1"/>
</dbReference>
<dbReference type="AlphaFoldDB" id="A0ABC9U3H5"/>
<keyword evidence="4" id="KW-0456">Lyase</keyword>
<evidence type="ECO:0000313" key="8">
    <source>
        <dbReference type="Proteomes" id="UP000016491"/>
    </source>
</evidence>
<evidence type="ECO:0000256" key="1">
    <source>
        <dbReference type="ARBA" id="ARBA00005086"/>
    </source>
</evidence>
<dbReference type="PANTHER" id="PTHR11941">
    <property type="entry name" value="ENOYL-COA HYDRATASE-RELATED"/>
    <property type="match status" value="1"/>
</dbReference>
<evidence type="ECO:0000313" key="7">
    <source>
        <dbReference type="EMBL" id="ERI80110.1"/>
    </source>
</evidence>
<dbReference type="InterPro" id="IPR014748">
    <property type="entry name" value="Enoyl-CoA_hydra_C"/>
</dbReference>
<dbReference type="FunFam" id="1.10.12.10:FF:000001">
    <property type="entry name" value="Probable enoyl-CoA hydratase, mitochondrial"/>
    <property type="match status" value="1"/>
</dbReference>
<comment type="caution">
    <text evidence="7">The sequence shown here is derived from an EMBL/GenBank/DDBJ whole genome shotgun (WGS) entry which is preliminary data.</text>
</comment>
<evidence type="ECO:0000256" key="5">
    <source>
        <dbReference type="ARBA" id="ARBA00050624"/>
    </source>
</evidence>
<dbReference type="GO" id="GO:0018812">
    <property type="term" value="F:3-hydroxyacyl-CoA dehydratase activity"/>
    <property type="evidence" value="ECO:0007669"/>
    <property type="project" value="UniProtKB-EC"/>
</dbReference>
<dbReference type="SUPFAM" id="SSF52096">
    <property type="entry name" value="ClpP/crotonase"/>
    <property type="match status" value="1"/>
</dbReference>
<comment type="similarity">
    <text evidence="2">Belongs to the enoyl-CoA hydratase/isomerase family.</text>
</comment>
<comment type="subunit">
    <text evidence="3">Homotetramer.</text>
</comment>
<dbReference type="EC" id="4.2.1.150" evidence="6"/>
<dbReference type="InterPro" id="IPR001753">
    <property type="entry name" value="Enoyl-CoA_hydra/iso"/>
</dbReference>
<gene>
    <name evidence="7" type="ORF">CLOSYM_00459</name>
</gene>
<proteinExistence type="inferred from homology"/>
<evidence type="ECO:0000256" key="2">
    <source>
        <dbReference type="ARBA" id="ARBA00005254"/>
    </source>
</evidence>
<dbReference type="Gene3D" id="3.90.226.10">
    <property type="entry name" value="2-enoyl-CoA Hydratase, Chain A, domain 1"/>
    <property type="match status" value="1"/>
</dbReference>
<dbReference type="InterPro" id="IPR029045">
    <property type="entry name" value="ClpP/crotonase-like_dom_sf"/>
</dbReference>
<name>A0ABC9U3H5_CLOSY</name>
<dbReference type="Proteomes" id="UP000016491">
    <property type="component" value="Unassembled WGS sequence"/>
</dbReference>
<organism evidence="7 8">
    <name type="scientific">[Clostridium] symbiosum ATCC 14940</name>
    <dbReference type="NCBI Taxonomy" id="411472"/>
    <lineage>
        <taxon>Bacteria</taxon>
        <taxon>Bacillati</taxon>
        <taxon>Bacillota</taxon>
        <taxon>Clostridia</taxon>
        <taxon>Lachnospirales</taxon>
        <taxon>Lachnospiraceae</taxon>
        <taxon>Otoolea</taxon>
    </lineage>
</organism>
<evidence type="ECO:0000256" key="6">
    <source>
        <dbReference type="ARBA" id="ARBA00067035"/>
    </source>
</evidence>
<evidence type="ECO:0000256" key="3">
    <source>
        <dbReference type="ARBA" id="ARBA00011881"/>
    </source>
</evidence>
<dbReference type="CDD" id="cd06558">
    <property type="entry name" value="crotonase-like"/>
    <property type="match status" value="1"/>
</dbReference>
<reference evidence="7 8" key="1">
    <citation type="submission" date="2013-07" db="EMBL/GenBank/DDBJ databases">
        <authorList>
            <person name="Weinstock G."/>
            <person name="Sodergren E."/>
            <person name="Wylie T."/>
            <person name="Fulton L."/>
            <person name="Fulton R."/>
            <person name="Fronick C."/>
            <person name="O'Laughlin M."/>
            <person name="Godfrey J."/>
            <person name="Miner T."/>
            <person name="Herter B."/>
            <person name="Appelbaum E."/>
            <person name="Cordes M."/>
            <person name="Lek S."/>
            <person name="Wollam A."/>
            <person name="Pepin K.H."/>
            <person name="Palsikar V.B."/>
            <person name="Mitreva M."/>
            <person name="Wilson R.K."/>
        </authorList>
    </citation>
    <scope>NUCLEOTIDE SEQUENCE [LARGE SCALE GENOMIC DNA]</scope>
    <source>
        <strain evidence="7 8">ATCC 14940</strain>
    </source>
</reference>
<evidence type="ECO:0000256" key="4">
    <source>
        <dbReference type="ARBA" id="ARBA00023239"/>
    </source>
</evidence>
<dbReference type="FunFam" id="3.90.226.10:FF:000009">
    <property type="entry name" value="Carnitinyl-CoA dehydratase"/>
    <property type="match status" value="1"/>
</dbReference>
<sequence length="270" mass="29198">MKGDTLMNCEKDFENILYEILDGILYLTLNRPEARNALTPAMWRDIRSAVEMARTDDSIKAVIVSGAGDKALAGGADIREIHDRDYLQMLHGTSSAALKELEDLYKPVICAINGYALGGGCELAMACDIRIATGRSRFGQPETGLSIIPGAGGTQRLVRLIGVGRAKELIYTGRIITASEAKDIGLVNQVTEDSREAVMNAAVEMARCIMKKGPVAITMAKMAVNVGMDTDINTGLLFERIAQTVAFSTGDRMEGTAAFMEKREAVFKGR</sequence>
<dbReference type="EMBL" id="AWSU01000037">
    <property type="protein sequence ID" value="ERI80110.1"/>
    <property type="molecule type" value="Genomic_DNA"/>
</dbReference>
<comment type="pathway">
    <text evidence="1">Lipid metabolism; butanoate metabolism.</text>
</comment>
<accession>A0ABC9U3H5</accession>
<dbReference type="Pfam" id="PF00378">
    <property type="entry name" value="ECH_1"/>
    <property type="match status" value="1"/>
</dbReference>
<protein>
    <recommendedName>
        <fullName evidence="6">short-chain-enoyl-CoA hydratase</fullName>
        <ecNumber evidence="6">4.2.1.150</ecNumber>
    </recommendedName>
</protein>
<comment type="catalytic activity">
    <reaction evidence="5">
        <text>a short-chain (3S)-3-hydroxyacyl-CoA = a short-chain (2E)-enoyl-CoA + H2O</text>
        <dbReference type="Rhea" id="RHEA:52664"/>
        <dbReference type="ChEBI" id="CHEBI:15377"/>
        <dbReference type="ChEBI" id="CHEBI:87488"/>
        <dbReference type="ChEBI" id="CHEBI:136760"/>
        <dbReference type="EC" id="4.2.1.150"/>
    </reaction>
</comment>